<dbReference type="GO" id="GO:0044781">
    <property type="term" value="P:bacterial-type flagellum organization"/>
    <property type="evidence" value="ECO:0007669"/>
    <property type="project" value="UniProtKB-KW"/>
</dbReference>
<evidence type="ECO:0000256" key="1">
    <source>
        <dbReference type="ARBA" id="ARBA00005322"/>
    </source>
</evidence>
<name>A0A831XFI4_GEOME</name>
<dbReference type="InterPro" id="IPR035890">
    <property type="entry name" value="Anti-sigma-28_factor_FlgM_sf"/>
</dbReference>
<evidence type="ECO:0000256" key="5">
    <source>
        <dbReference type="ARBA" id="ARBA00023015"/>
    </source>
</evidence>
<feature type="domain" description="Anti-sigma-28 factor FlgM C-terminal" evidence="9">
    <location>
        <begin position="40"/>
        <end position="93"/>
    </location>
</feature>
<dbReference type="InterPro" id="IPR031316">
    <property type="entry name" value="FlgM_C"/>
</dbReference>
<protein>
    <recommendedName>
        <fullName evidence="2">Negative regulator of flagellin synthesis</fullName>
    </recommendedName>
    <alternativeName>
        <fullName evidence="8">Anti-sigma-28 factor</fullName>
    </alternativeName>
</protein>
<evidence type="ECO:0000256" key="8">
    <source>
        <dbReference type="ARBA" id="ARBA00030117"/>
    </source>
</evidence>
<dbReference type="NCBIfam" id="TIGR03824">
    <property type="entry name" value="FlgM_jcvi"/>
    <property type="match status" value="1"/>
</dbReference>
<sequence length="97" mass="10196">MTSINDVVSLSGTAAVRSAAQERQAALTQTPASGAVQSPDRVELSLGKVQVERLKQIAPAEETVRADRVAALKQQVAAGTYGVEGRFVAGKMLALFR</sequence>
<comment type="caution">
    <text evidence="10">The sequence shown here is derived from an EMBL/GenBank/DDBJ whole genome shotgun (WGS) entry which is preliminary data.</text>
</comment>
<evidence type="ECO:0000256" key="4">
    <source>
        <dbReference type="ARBA" id="ARBA00022795"/>
    </source>
</evidence>
<reference evidence="10" key="1">
    <citation type="journal article" date="2020" name="mSystems">
        <title>Genome- and Community-Level Interaction Insights into Carbon Utilization and Element Cycling Functions of Hydrothermarchaeota in Hydrothermal Sediment.</title>
        <authorList>
            <person name="Zhou Z."/>
            <person name="Liu Y."/>
            <person name="Xu W."/>
            <person name="Pan J."/>
            <person name="Luo Z.H."/>
            <person name="Li M."/>
        </authorList>
    </citation>
    <scope>NUCLEOTIDE SEQUENCE [LARGE SCALE GENOMIC DNA]</scope>
    <source>
        <strain evidence="10">SpSt-349</strain>
    </source>
</reference>
<dbReference type="InterPro" id="IPR007412">
    <property type="entry name" value="FlgM"/>
</dbReference>
<evidence type="ECO:0000256" key="2">
    <source>
        <dbReference type="ARBA" id="ARBA00017823"/>
    </source>
</evidence>
<comment type="function">
    <text evidence="7">Responsible for the coupling of flagellin expression to flagellar assembly by preventing expression of the flagellin genes when a component of the middle class of proteins is defective. It negatively regulates flagellar genes by inhibiting the activity of FliA by directly binding to FliA.</text>
</comment>
<keyword evidence="10" id="KW-0966">Cell projection</keyword>
<dbReference type="Pfam" id="PF04316">
    <property type="entry name" value="FlgM"/>
    <property type="match status" value="1"/>
</dbReference>
<accession>A0A831XFI4</accession>
<keyword evidence="5" id="KW-0805">Transcription regulation</keyword>
<evidence type="ECO:0000256" key="7">
    <source>
        <dbReference type="ARBA" id="ARBA00024739"/>
    </source>
</evidence>
<dbReference type="AlphaFoldDB" id="A0A831XFI4"/>
<evidence type="ECO:0000256" key="6">
    <source>
        <dbReference type="ARBA" id="ARBA00023163"/>
    </source>
</evidence>
<evidence type="ECO:0000259" key="9">
    <source>
        <dbReference type="Pfam" id="PF04316"/>
    </source>
</evidence>
<dbReference type="EMBL" id="DSOV01000059">
    <property type="protein sequence ID" value="HEN43359.1"/>
    <property type="molecule type" value="Genomic_DNA"/>
</dbReference>
<keyword evidence="10" id="KW-0969">Cilium</keyword>
<organism evidence="10">
    <name type="scientific">Geobacter metallireducens</name>
    <dbReference type="NCBI Taxonomy" id="28232"/>
    <lineage>
        <taxon>Bacteria</taxon>
        <taxon>Pseudomonadati</taxon>
        <taxon>Thermodesulfobacteriota</taxon>
        <taxon>Desulfuromonadia</taxon>
        <taxon>Geobacterales</taxon>
        <taxon>Geobacteraceae</taxon>
        <taxon>Geobacter</taxon>
    </lineage>
</organism>
<keyword evidence="3" id="KW-0678">Repressor</keyword>
<dbReference type="SUPFAM" id="SSF101498">
    <property type="entry name" value="Anti-sigma factor FlgM"/>
    <property type="match status" value="1"/>
</dbReference>
<comment type="similarity">
    <text evidence="1">Belongs to the FlgM family.</text>
</comment>
<keyword evidence="4" id="KW-1005">Bacterial flagellum biogenesis</keyword>
<evidence type="ECO:0000313" key="10">
    <source>
        <dbReference type="EMBL" id="HEN43359.1"/>
    </source>
</evidence>
<keyword evidence="10" id="KW-0282">Flagellum</keyword>
<dbReference type="GO" id="GO:0045892">
    <property type="term" value="P:negative regulation of DNA-templated transcription"/>
    <property type="evidence" value="ECO:0007669"/>
    <property type="project" value="InterPro"/>
</dbReference>
<proteinExistence type="inferred from homology"/>
<evidence type="ECO:0000256" key="3">
    <source>
        <dbReference type="ARBA" id="ARBA00022491"/>
    </source>
</evidence>
<gene>
    <name evidence="10" type="primary">flgM</name>
    <name evidence="10" type="ORF">ENQ87_13505</name>
</gene>
<keyword evidence="6" id="KW-0804">Transcription</keyword>